<dbReference type="Gene3D" id="3.20.20.370">
    <property type="entry name" value="Glycoside hydrolase/deacetylase"/>
    <property type="match status" value="1"/>
</dbReference>
<dbReference type="GO" id="GO:0005975">
    <property type="term" value="P:carbohydrate metabolic process"/>
    <property type="evidence" value="ECO:0007669"/>
    <property type="project" value="InterPro"/>
</dbReference>
<dbReference type="SUPFAM" id="SSF88713">
    <property type="entry name" value="Glycoside hydrolase/deacetylase"/>
    <property type="match status" value="1"/>
</dbReference>
<dbReference type="EMBL" id="CZCS02000208">
    <property type="protein sequence ID" value="VXD22391.1"/>
    <property type="molecule type" value="Genomic_DNA"/>
</dbReference>
<organism evidence="2 3">
    <name type="scientific">Planktothrix paucivesiculata PCC 9631</name>
    <dbReference type="NCBI Taxonomy" id="671071"/>
    <lineage>
        <taxon>Bacteria</taxon>
        <taxon>Bacillati</taxon>
        <taxon>Cyanobacteriota</taxon>
        <taxon>Cyanophyceae</taxon>
        <taxon>Oscillatoriophycideae</taxon>
        <taxon>Oscillatoriales</taxon>
        <taxon>Microcoleaceae</taxon>
        <taxon>Planktothrix</taxon>
    </lineage>
</organism>
<evidence type="ECO:0000313" key="2">
    <source>
        <dbReference type="EMBL" id="VXD22391.1"/>
    </source>
</evidence>
<feature type="domain" description="NodB homology" evidence="1">
    <location>
        <begin position="113"/>
        <end position="291"/>
    </location>
</feature>
<evidence type="ECO:0000259" key="1">
    <source>
        <dbReference type="PROSITE" id="PS51677"/>
    </source>
</evidence>
<dbReference type="CDD" id="cd10917">
    <property type="entry name" value="CE4_NodB_like_6s_7s"/>
    <property type="match status" value="1"/>
</dbReference>
<dbReference type="OrthoDB" id="9806342at2"/>
<dbReference type="InterPro" id="IPR011330">
    <property type="entry name" value="Glyco_hydro/deAcase_b/a-brl"/>
</dbReference>
<name>A0A7Z9BTE3_9CYAN</name>
<accession>A0A7Z9BTE3</accession>
<evidence type="ECO:0000313" key="3">
    <source>
        <dbReference type="Proteomes" id="UP000182190"/>
    </source>
</evidence>
<dbReference type="PANTHER" id="PTHR10587">
    <property type="entry name" value="GLYCOSYL TRANSFERASE-RELATED"/>
    <property type="match status" value="1"/>
</dbReference>
<keyword evidence="3" id="KW-1185">Reference proteome</keyword>
<dbReference type="GO" id="GO:0016810">
    <property type="term" value="F:hydrolase activity, acting on carbon-nitrogen (but not peptide) bonds"/>
    <property type="evidence" value="ECO:0007669"/>
    <property type="project" value="InterPro"/>
</dbReference>
<sequence>MIGSQNFKRFSQILLSGGSGIFILSFNHGQVAVSLPIVGLQAENSVSTKPINFADNGMEYPTIPPLENPELFIPRKPFLPPDLNKPAKPYNSLIPEHYKGKIVHHISPRNQEKVIALTFDDGPWPETPKVLTVLREFNAKATFFILGQNLLLYPDIIKQVVQEGHAVGNHTWTHLYPKMEPQKAKAEIENTSAKLQLITGLKTRLFRPPGGILDNGVADYARSKNYAVIMWSIDTKDYQKPTAAVLADNVLNQARPGDIVLMHDGGGNRSVTIEALKIMIPELQKRGYRLVTVSELLSLSESIE</sequence>
<proteinExistence type="predicted"/>
<protein>
    <recommendedName>
        <fullName evidence="1">NodB homology domain-containing protein</fullName>
    </recommendedName>
</protein>
<dbReference type="Pfam" id="PF01522">
    <property type="entry name" value="Polysacc_deac_1"/>
    <property type="match status" value="1"/>
</dbReference>
<comment type="caution">
    <text evidence="2">The sequence shown here is derived from an EMBL/GenBank/DDBJ whole genome shotgun (WGS) entry which is preliminary data.</text>
</comment>
<dbReference type="AlphaFoldDB" id="A0A7Z9BTE3"/>
<dbReference type="PROSITE" id="PS51677">
    <property type="entry name" value="NODB"/>
    <property type="match status" value="1"/>
</dbReference>
<dbReference type="Proteomes" id="UP000182190">
    <property type="component" value="Unassembled WGS sequence"/>
</dbReference>
<reference evidence="2" key="1">
    <citation type="submission" date="2019-10" db="EMBL/GenBank/DDBJ databases">
        <authorList>
            <consortium name="Genoscope - CEA"/>
            <person name="William W."/>
        </authorList>
    </citation>
    <scope>NUCLEOTIDE SEQUENCE [LARGE SCALE GENOMIC DNA]</scope>
    <source>
        <strain evidence="2">BBR_PRJEB10994</strain>
    </source>
</reference>
<dbReference type="InterPro" id="IPR002509">
    <property type="entry name" value="NODB_dom"/>
</dbReference>
<gene>
    <name evidence="2" type="ORF">PL9631_660026</name>
</gene>
<dbReference type="InterPro" id="IPR050248">
    <property type="entry name" value="Polysacc_deacetylase_ArnD"/>
</dbReference>
<dbReference type="RefSeq" id="WP_083620580.1">
    <property type="nucleotide sequence ID" value="NZ_LR735015.1"/>
</dbReference>